<accession>B9TI77</accession>
<dbReference type="Proteomes" id="UP000008311">
    <property type="component" value="Unassembled WGS sequence"/>
</dbReference>
<proteinExistence type="predicted"/>
<organism evidence="1 2">
    <name type="scientific">Ricinus communis</name>
    <name type="common">Castor bean</name>
    <dbReference type="NCBI Taxonomy" id="3988"/>
    <lineage>
        <taxon>Eukaryota</taxon>
        <taxon>Viridiplantae</taxon>
        <taxon>Streptophyta</taxon>
        <taxon>Embryophyta</taxon>
        <taxon>Tracheophyta</taxon>
        <taxon>Spermatophyta</taxon>
        <taxon>Magnoliopsida</taxon>
        <taxon>eudicotyledons</taxon>
        <taxon>Gunneridae</taxon>
        <taxon>Pentapetalae</taxon>
        <taxon>rosids</taxon>
        <taxon>fabids</taxon>
        <taxon>Malpighiales</taxon>
        <taxon>Euphorbiaceae</taxon>
        <taxon>Acalyphoideae</taxon>
        <taxon>Acalypheae</taxon>
        <taxon>Ricinus</taxon>
    </lineage>
</organism>
<keyword evidence="2" id="KW-1185">Reference proteome</keyword>
<sequence>MFHRESGLFDHGDRRCLGVSAGQSPGEQCAPVFRGCGFGLLCAIQRQTRRNKRFDLGAIDDEPGFVAGTACGYICGMAIEPGIEQDDRPIDGHALRAVHCACIGPAEPGSSAFVGDVGGNKADAALVDDRFNADVAGRTLFFRRISMDGSHGRNRAVDNAKLIVAKPEADLVAGRDFKTG</sequence>
<dbReference type="EMBL" id="EQ982255">
    <property type="protein sequence ID" value="EEF24437.1"/>
    <property type="molecule type" value="Genomic_DNA"/>
</dbReference>
<name>B9TI77_RICCO</name>
<evidence type="ECO:0000313" key="1">
    <source>
        <dbReference type="EMBL" id="EEF24437.1"/>
    </source>
</evidence>
<gene>
    <name evidence="1" type="ORF">RCOM_1951300</name>
</gene>
<protein>
    <submittedName>
        <fullName evidence="1">Uncharacterized protein</fullName>
    </submittedName>
</protein>
<reference evidence="2" key="1">
    <citation type="journal article" date="2010" name="Nat. Biotechnol.">
        <title>Draft genome sequence of the oilseed species Ricinus communis.</title>
        <authorList>
            <person name="Chan A.P."/>
            <person name="Crabtree J."/>
            <person name="Zhao Q."/>
            <person name="Lorenzi H."/>
            <person name="Orvis J."/>
            <person name="Puiu D."/>
            <person name="Melake-Berhan A."/>
            <person name="Jones K.M."/>
            <person name="Redman J."/>
            <person name="Chen G."/>
            <person name="Cahoon E.B."/>
            <person name="Gedil M."/>
            <person name="Stanke M."/>
            <person name="Haas B.J."/>
            <person name="Wortman J.R."/>
            <person name="Fraser-Liggett C.M."/>
            <person name="Ravel J."/>
            <person name="Rabinowicz P.D."/>
        </authorList>
    </citation>
    <scope>NUCLEOTIDE SEQUENCE [LARGE SCALE GENOMIC DNA]</scope>
    <source>
        <strain evidence="2">cv. Hale</strain>
    </source>
</reference>
<evidence type="ECO:0000313" key="2">
    <source>
        <dbReference type="Proteomes" id="UP000008311"/>
    </source>
</evidence>
<dbReference type="AlphaFoldDB" id="B9TI77"/>
<dbReference type="InParanoid" id="B9TI77"/>